<accession>A0ABD0QHL0</accession>
<dbReference type="Gene3D" id="3.90.850.10">
    <property type="entry name" value="Fumarylacetoacetase-like, C-terminal domain"/>
    <property type="match status" value="1"/>
</dbReference>
<dbReference type="GO" id="GO:0046872">
    <property type="term" value="F:metal ion binding"/>
    <property type="evidence" value="ECO:0007669"/>
    <property type="project" value="UniProtKB-KW"/>
</dbReference>
<gene>
    <name evidence="4" type="ORF">M9458_017385</name>
</gene>
<dbReference type="Proteomes" id="UP001529510">
    <property type="component" value="Unassembled WGS sequence"/>
</dbReference>
<keyword evidence="5" id="KW-1185">Reference proteome</keyword>
<reference evidence="4 5" key="1">
    <citation type="submission" date="2024-05" db="EMBL/GenBank/DDBJ databases">
        <title>Genome sequencing and assembly of Indian major carp, Cirrhinus mrigala (Hamilton, 1822).</title>
        <authorList>
            <person name="Mohindra V."/>
            <person name="Chowdhury L.M."/>
            <person name="Lal K."/>
            <person name="Jena J.K."/>
        </authorList>
    </citation>
    <scope>NUCLEOTIDE SEQUENCE [LARGE SCALE GENOMIC DNA]</scope>
    <source>
        <strain evidence="4">CM1030</strain>
        <tissue evidence="4">Blood</tissue>
    </source>
</reference>
<evidence type="ECO:0000313" key="4">
    <source>
        <dbReference type="EMBL" id="KAL0185715.1"/>
    </source>
</evidence>
<organism evidence="4 5">
    <name type="scientific">Cirrhinus mrigala</name>
    <name type="common">Mrigala</name>
    <dbReference type="NCBI Taxonomy" id="683832"/>
    <lineage>
        <taxon>Eukaryota</taxon>
        <taxon>Metazoa</taxon>
        <taxon>Chordata</taxon>
        <taxon>Craniata</taxon>
        <taxon>Vertebrata</taxon>
        <taxon>Euteleostomi</taxon>
        <taxon>Actinopterygii</taxon>
        <taxon>Neopterygii</taxon>
        <taxon>Teleostei</taxon>
        <taxon>Ostariophysi</taxon>
        <taxon>Cypriniformes</taxon>
        <taxon>Cyprinidae</taxon>
        <taxon>Labeoninae</taxon>
        <taxon>Labeonini</taxon>
        <taxon>Cirrhinus</taxon>
    </lineage>
</organism>
<protein>
    <recommendedName>
        <fullName evidence="3">Fumarylacetoacetase-like C-terminal domain-containing protein</fullName>
    </recommendedName>
</protein>
<proteinExistence type="inferred from homology"/>
<dbReference type="GO" id="GO:0044281">
    <property type="term" value="P:small molecule metabolic process"/>
    <property type="evidence" value="ECO:0007669"/>
    <property type="project" value="UniProtKB-ARBA"/>
</dbReference>
<dbReference type="PANTHER" id="PTHR42796:SF4">
    <property type="entry name" value="FUMARYLACETOACETATE HYDROLASE DOMAIN-CONTAINING PROTEIN 2A"/>
    <property type="match status" value="1"/>
</dbReference>
<evidence type="ECO:0000313" key="5">
    <source>
        <dbReference type="Proteomes" id="UP001529510"/>
    </source>
</evidence>
<name>A0ABD0QHL0_CIRMR</name>
<dbReference type="InterPro" id="IPR036663">
    <property type="entry name" value="Fumarylacetoacetase_C_sf"/>
</dbReference>
<dbReference type="PANTHER" id="PTHR42796">
    <property type="entry name" value="FUMARYLACETOACETATE HYDROLASE DOMAIN-CONTAINING PROTEIN 2A-RELATED"/>
    <property type="match status" value="1"/>
</dbReference>
<comment type="similarity">
    <text evidence="1">Belongs to the FAH family.</text>
</comment>
<dbReference type="AlphaFoldDB" id="A0ABD0QHL0"/>
<keyword evidence="2" id="KW-0479">Metal-binding</keyword>
<dbReference type="Pfam" id="PF01557">
    <property type="entry name" value="FAA_hydrolase"/>
    <property type="match status" value="1"/>
</dbReference>
<dbReference type="InterPro" id="IPR051121">
    <property type="entry name" value="FAH"/>
</dbReference>
<feature type="non-terminal residue" evidence="4">
    <location>
        <position position="50"/>
    </location>
</feature>
<sequence>PEKVVCVGMNYKDHCLEQNAPIPKEPIIFSKFPSTITGPYDDIILPEESQ</sequence>
<comment type="caution">
    <text evidence="4">The sequence shown here is derived from an EMBL/GenBank/DDBJ whole genome shotgun (WGS) entry which is preliminary data.</text>
</comment>
<feature type="non-terminal residue" evidence="4">
    <location>
        <position position="1"/>
    </location>
</feature>
<dbReference type="SUPFAM" id="SSF56529">
    <property type="entry name" value="FAH"/>
    <property type="match status" value="1"/>
</dbReference>
<dbReference type="EMBL" id="JAMKFB020000008">
    <property type="protein sequence ID" value="KAL0185715.1"/>
    <property type="molecule type" value="Genomic_DNA"/>
</dbReference>
<evidence type="ECO:0000259" key="3">
    <source>
        <dbReference type="Pfam" id="PF01557"/>
    </source>
</evidence>
<evidence type="ECO:0000256" key="1">
    <source>
        <dbReference type="ARBA" id="ARBA00010211"/>
    </source>
</evidence>
<dbReference type="InterPro" id="IPR011234">
    <property type="entry name" value="Fumarylacetoacetase-like_C"/>
</dbReference>
<feature type="domain" description="Fumarylacetoacetase-like C-terminal" evidence="3">
    <location>
        <begin position="3"/>
        <end position="49"/>
    </location>
</feature>
<dbReference type="GO" id="GO:0003824">
    <property type="term" value="F:catalytic activity"/>
    <property type="evidence" value="ECO:0007669"/>
    <property type="project" value="UniProtKB-ARBA"/>
</dbReference>
<evidence type="ECO:0000256" key="2">
    <source>
        <dbReference type="ARBA" id="ARBA00022723"/>
    </source>
</evidence>